<evidence type="ECO:0000256" key="1">
    <source>
        <dbReference type="ARBA" id="ARBA00022527"/>
    </source>
</evidence>
<keyword evidence="3" id="KW-0067">ATP-binding</keyword>
<keyword evidence="5" id="KW-0808">Transferase</keyword>
<dbReference type="InterPro" id="IPR050117">
    <property type="entry name" value="MAPK"/>
</dbReference>
<dbReference type="SMART" id="SM00220">
    <property type="entry name" value="S_TKc"/>
    <property type="match status" value="1"/>
</dbReference>
<dbReference type="Pfam" id="PF00069">
    <property type="entry name" value="Pkinase"/>
    <property type="match status" value="1"/>
</dbReference>
<organism evidence="5 6">
    <name type="scientific">Phlyctema vagabunda</name>
    <dbReference type="NCBI Taxonomy" id="108571"/>
    <lineage>
        <taxon>Eukaryota</taxon>
        <taxon>Fungi</taxon>
        <taxon>Dikarya</taxon>
        <taxon>Ascomycota</taxon>
        <taxon>Pezizomycotina</taxon>
        <taxon>Leotiomycetes</taxon>
        <taxon>Helotiales</taxon>
        <taxon>Dermateaceae</taxon>
        <taxon>Phlyctema</taxon>
    </lineage>
</organism>
<reference evidence="5 6" key="1">
    <citation type="submission" date="2024-06" db="EMBL/GenBank/DDBJ databases">
        <title>Complete genome of Phlyctema vagabunda strain 19-DSS-EL-015.</title>
        <authorList>
            <person name="Fiorenzani C."/>
        </authorList>
    </citation>
    <scope>NUCLEOTIDE SEQUENCE [LARGE SCALE GENOMIC DNA]</scope>
    <source>
        <strain evidence="5 6">19-DSS-EL-015</strain>
    </source>
</reference>
<evidence type="ECO:0000313" key="5">
    <source>
        <dbReference type="EMBL" id="KAL3417507.1"/>
    </source>
</evidence>
<dbReference type="PANTHER" id="PTHR24055">
    <property type="entry name" value="MITOGEN-ACTIVATED PROTEIN KINASE"/>
    <property type="match status" value="1"/>
</dbReference>
<dbReference type="PROSITE" id="PS00108">
    <property type="entry name" value="PROTEIN_KINASE_ST"/>
    <property type="match status" value="1"/>
</dbReference>
<comment type="caution">
    <text evidence="5">The sequence shown here is derived from an EMBL/GenBank/DDBJ whole genome shotgun (WGS) entry which is preliminary data.</text>
</comment>
<dbReference type="Proteomes" id="UP001629113">
    <property type="component" value="Unassembled WGS sequence"/>
</dbReference>
<sequence length="334" mass="38133">MATPALFHIGQQLRGRLGAYKIVKQVTGLVYIASNAQSQSVVVKTVEDRHWRLHNERDILHRFQHRTPTIRPLVDEIEDPADPPAIVLKYLDDDLTHASKKQRLTRPEIKYVARRVLEALSVLHEDGFVHTDIKPSNILVNYGSGSTRFTDVQLADCGGTVSVDSEFAQDGVLTGSSVFRAPEVHLEISWNTAADIWSFGVTLINLIWALNFHIFEPKLPQGDEMYDVMVVVEQHKFFGPFPVSYKEICDEETQEGICRIIASVELEDMKPFPWIGEREVCKADKEFLLKIMKLDPRDRPSANDLLHDEWFTETSERTVGWYSKEEWAAMQKSA</sequence>
<dbReference type="InterPro" id="IPR011009">
    <property type="entry name" value="Kinase-like_dom_sf"/>
</dbReference>
<evidence type="ECO:0000256" key="2">
    <source>
        <dbReference type="ARBA" id="ARBA00022741"/>
    </source>
</evidence>
<feature type="domain" description="Protein kinase" evidence="4">
    <location>
        <begin position="16"/>
        <end position="311"/>
    </location>
</feature>
<name>A0ABR4P2I3_9HELO</name>
<dbReference type="InterPro" id="IPR000719">
    <property type="entry name" value="Prot_kinase_dom"/>
</dbReference>
<keyword evidence="6" id="KW-1185">Reference proteome</keyword>
<dbReference type="PROSITE" id="PS50011">
    <property type="entry name" value="PROTEIN_KINASE_DOM"/>
    <property type="match status" value="1"/>
</dbReference>
<dbReference type="SUPFAM" id="SSF56112">
    <property type="entry name" value="Protein kinase-like (PK-like)"/>
    <property type="match status" value="1"/>
</dbReference>
<evidence type="ECO:0000256" key="3">
    <source>
        <dbReference type="ARBA" id="ARBA00022840"/>
    </source>
</evidence>
<keyword evidence="2" id="KW-0547">Nucleotide-binding</keyword>
<evidence type="ECO:0000313" key="6">
    <source>
        <dbReference type="Proteomes" id="UP001629113"/>
    </source>
</evidence>
<dbReference type="Gene3D" id="1.10.510.10">
    <property type="entry name" value="Transferase(Phosphotransferase) domain 1"/>
    <property type="match status" value="1"/>
</dbReference>
<evidence type="ECO:0000259" key="4">
    <source>
        <dbReference type="PROSITE" id="PS50011"/>
    </source>
</evidence>
<keyword evidence="5" id="KW-0418">Kinase</keyword>
<dbReference type="EMBL" id="JBFCZG010000010">
    <property type="protein sequence ID" value="KAL3417507.1"/>
    <property type="molecule type" value="Genomic_DNA"/>
</dbReference>
<proteinExistence type="predicted"/>
<gene>
    <name evidence="5" type="ORF">PVAG01_10517</name>
</gene>
<keyword evidence="1 5" id="KW-0723">Serine/threonine-protein kinase</keyword>
<dbReference type="GO" id="GO:0004674">
    <property type="term" value="F:protein serine/threonine kinase activity"/>
    <property type="evidence" value="ECO:0007669"/>
    <property type="project" value="UniProtKB-KW"/>
</dbReference>
<protein>
    <submittedName>
        <fullName evidence="5">Serine/threonine protein kinase</fullName>
    </submittedName>
</protein>
<dbReference type="InterPro" id="IPR008271">
    <property type="entry name" value="Ser/Thr_kinase_AS"/>
</dbReference>
<accession>A0ABR4P2I3</accession>